<dbReference type="AlphaFoldDB" id="A0A2T1HMQ8"/>
<dbReference type="InterPro" id="IPR025870">
    <property type="entry name" value="Glyoxalase-like_dom"/>
</dbReference>
<dbReference type="EMBL" id="PVZS01000035">
    <property type="protein sequence ID" value="PSC02913.1"/>
    <property type="molecule type" value="Genomic_DNA"/>
</dbReference>
<dbReference type="OrthoDB" id="7054074at2"/>
<dbReference type="Gene3D" id="3.10.180.10">
    <property type="entry name" value="2,3-Dihydroxybiphenyl 1,2-Dioxygenase, domain 1"/>
    <property type="match status" value="1"/>
</dbReference>
<dbReference type="RefSeq" id="WP_106339944.1">
    <property type="nucleotide sequence ID" value="NZ_PVZS01000035.1"/>
</dbReference>
<name>A0A2T1HMQ8_9HYPH</name>
<organism evidence="2 3">
    <name type="scientific">Alsobacter soli</name>
    <dbReference type="NCBI Taxonomy" id="2109933"/>
    <lineage>
        <taxon>Bacteria</taxon>
        <taxon>Pseudomonadati</taxon>
        <taxon>Pseudomonadota</taxon>
        <taxon>Alphaproteobacteria</taxon>
        <taxon>Hyphomicrobiales</taxon>
        <taxon>Alsobacteraceae</taxon>
        <taxon>Alsobacter</taxon>
    </lineage>
</organism>
<dbReference type="Proteomes" id="UP000239772">
    <property type="component" value="Unassembled WGS sequence"/>
</dbReference>
<proteinExistence type="predicted"/>
<comment type="caution">
    <text evidence="2">The sequence shown here is derived from an EMBL/GenBank/DDBJ whole genome shotgun (WGS) entry which is preliminary data.</text>
</comment>
<reference evidence="3" key="1">
    <citation type="submission" date="2018-03" db="EMBL/GenBank/DDBJ databases">
        <authorList>
            <person name="Sun L."/>
            <person name="Liu H."/>
            <person name="Chen W."/>
            <person name="Huang K."/>
            <person name="Liu W."/>
            <person name="Gao X."/>
        </authorList>
    </citation>
    <scope>NUCLEOTIDE SEQUENCE [LARGE SCALE GENOMIC DNA]</scope>
    <source>
        <strain evidence="3">SH9</strain>
    </source>
</reference>
<evidence type="ECO:0000313" key="3">
    <source>
        <dbReference type="Proteomes" id="UP000239772"/>
    </source>
</evidence>
<protein>
    <recommendedName>
        <fullName evidence="1">Glyoxalase-like domain-containing protein</fullName>
    </recommendedName>
</protein>
<gene>
    <name evidence="2" type="ORF">SLNSH_21770</name>
</gene>
<keyword evidence="3" id="KW-1185">Reference proteome</keyword>
<accession>A0A2T1HMQ8</accession>
<evidence type="ECO:0000259" key="1">
    <source>
        <dbReference type="Pfam" id="PF13468"/>
    </source>
</evidence>
<sequence length="268" mass="28792">MANERIRLRQVCVAARDLYATVDDLRAVLGAEPVHGKADLGRYGVPYEPPAPHSAAFFAKHGLVNAMLPVGDDFIEVVAATRPDAPVVRFLQRKGGDAGYMFIVEVDALDPYEERARAAGFRVAGGADYPQYRDLHLDPRDTGGTMLAFSLQREGRPFDGGWYPAGPHWKPSGRSAPALAGAELACRDPEAVARRWSAAIGRPVEGARIRLDGGEVRFTTAGEGTGDSLAAVDVAGLDRARMLQAAKQRGLETRADAARVGGVWFRAV</sequence>
<dbReference type="Pfam" id="PF13468">
    <property type="entry name" value="Glyoxalase_3"/>
    <property type="match status" value="1"/>
</dbReference>
<feature type="domain" description="Glyoxalase-like" evidence="1">
    <location>
        <begin position="11"/>
        <end position="198"/>
    </location>
</feature>
<evidence type="ECO:0000313" key="2">
    <source>
        <dbReference type="EMBL" id="PSC02913.1"/>
    </source>
</evidence>
<dbReference type="SUPFAM" id="SSF54593">
    <property type="entry name" value="Glyoxalase/Bleomycin resistance protein/Dihydroxybiphenyl dioxygenase"/>
    <property type="match status" value="1"/>
</dbReference>
<dbReference type="InterPro" id="IPR029068">
    <property type="entry name" value="Glyas_Bleomycin-R_OHBP_Dase"/>
</dbReference>